<sequence>MVEPWFLVMEALNLDSSVLEVQPRAVTWEFGSRMSQFKTLFGLQTGANRLMTRLVF</sequence>
<keyword evidence="2" id="KW-1185">Reference proteome</keyword>
<gene>
    <name evidence="1" type="ORF">SLEP1_g55882</name>
</gene>
<proteinExistence type="predicted"/>
<evidence type="ECO:0000313" key="1">
    <source>
        <dbReference type="EMBL" id="GKV49115.1"/>
    </source>
</evidence>
<dbReference type="Proteomes" id="UP001054252">
    <property type="component" value="Unassembled WGS sequence"/>
</dbReference>
<accession>A0AAV5MH44</accession>
<dbReference type="AlphaFoldDB" id="A0AAV5MH44"/>
<name>A0AAV5MH44_9ROSI</name>
<protein>
    <submittedName>
        <fullName evidence="1">Uncharacterized protein</fullName>
    </submittedName>
</protein>
<evidence type="ECO:0000313" key="2">
    <source>
        <dbReference type="Proteomes" id="UP001054252"/>
    </source>
</evidence>
<organism evidence="1 2">
    <name type="scientific">Rubroshorea leprosula</name>
    <dbReference type="NCBI Taxonomy" id="152421"/>
    <lineage>
        <taxon>Eukaryota</taxon>
        <taxon>Viridiplantae</taxon>
        <taxon>Streptophyta</taxon>
        <taxon>Embryophyta</taxon>
        <taxon>Tracheophyta</taxon>
        <taxon>Spermatophyta</taxon>
        <taxon>Magnoliopsida</taxon>
        <taxon>eudicotyledons</taxon>
        <taxon>Gunneridae</taxon>
        <taxon>Pentapetalae</taxon>
        <taxon>rosids</taxon>
        <taxon>malvids</taxon>
        <taxon>Malvales</taxon>
        <taxon>Dipterocarpaceae</taxon>
        <taxon>Rubroshorea</taxon>
    </lineage>
</organism>
<reference evidence="1 2" key="1">
    <citation type="journal article" date="2021" name="Commun. Biol.">
        <title>The genome of Shorea leprosula (Dipterocarpaceae) highlights the ecological relevance of drought in aseasonal tropical rainforests.</title>
        <authorList>
            <person name="Ng K.K.S."/>
            <person name="Kobayashi M.J."/>
            <person name="Fawcett J.A."/>
            <person name="Hatakeyama M."/>
            <person name="Paape T."/>
            <person name="Ng C.H."/>
            <person name="Ang C.C."/>
            <person name="Tnah L.H."/>
            <person name="Lee C.T."/>
            <person name="Nishiyama T."/>
            <person name="Sese J."/>
            <person name="O'Brien M.J."/>
            <person name="Copetti D."/>
            <person name="Mohd Noor M.I."/>
            <person name="Ong R.C."/>
            <person name="Putra M."/>
            <person name="Sireger I.Z."/>
            <person name="Indrioko S."/>
            <person name="Kosugi Y."/>
            <person name="Izuno A."/>
            <person name="Isagi Y."/>
            <person name="Lee S.L."/>
            <person name="Shimizu K.K."/>
        </authorList>
    </citation>
    <scope>NUCLEOTIDE SEQUENCE [LARGE SCALE GENOMIC DNA]</scope>
    <source>
        <strain evidence="1">214</strain>
    </source>
</reference>
<comment type="caution">
    <text evidence="1">The sequence shown here is derived from an EMBL/GenBank/DDBJ whole genome shotgun (WGS) entry which is preliminary data.</text>
</comment>
<dbReference type="EMBL" id="BPVZ01000286">
    <property type="protein sequence ID" value="GKV49115.1"/>
    <property type="molecule type" value="Genomic_DNA"/>
</dbReference>